<evidence type="ECO:0000256" key="1">
    <source>
        <dbReference type="SAM" id="MobiDB-lite"/>
    </source>
</evidence>
<evidence type="ECO:0000256" key="2">
    <source>
        <dbReference type="SAM" id="SignalP"/>
    </source>
</evidence>
<protein>
    <recommendedName>
        <fullName evidence="5">MYXO-CTERM domain-containing protein</fullName>
    </recommendedName>
</protein>
<feature type="compositionally biased region" description="Polar residues" evidence="1">
    <location>
        <begin position="325"/>
        <end position="337"/>
    </location>
</feature>
<feature type="compositionally biased region" description="Low complexity" evidence="1">
    <location>
        <begin position="355"/>
        <end position="366"/>
    </location>
</feature>
<evidence type="ECO:0008006" key="5">
    <source>
        <dbReference type="Google" id="ProtNLM"/>
    </source>
</evidence>
<proteinExistence type="predicted"/>
<keyword evidence="2" id="KW-0732">Signal</keyword>
<name>A0A1I1VWM6_9BACT</name>
<gene>
    <name evidence="3" type="ORF">SAMN02745121_02028</name>
</gene>
<accession>A0A1I1VWM6</accession>
<dbReference type="Proteomes" id="UP000199400">
    <property type="component" value="Unassembled WGS sequence"/>
</dbReference>
<feature type="region of interest" description="Disordered" evidence="1">
    <location>
        <begin position="293"/>
        <end position="366"/>
    </location>
</feature>
<reference evidence="4" key="1">
    <citation type="submission" date="2016-10" db="EMBL/GenBank/DDBJ databases">
        <authorList>
            <person name="Varghese N."/>
            <person name="Submissions S."/>
        </authorList>
    </citation>
    <scope>NUCLEOTIDE SEQUENCE [LARGE SCALE GENOMIC DNA]</scope>
    <source>
        <strain evidence="4">ATCC 25963</strain>
    </source>
</reference>
<organism evidence="3 4">
    <name type="scientific">Nannocystis exedens</name>
    <dbReference type="NCBI Taxonomy" id="54"/>
    <lineage>
        <taxon>Bacteria</taxon>
        <taxon>Pseudomonadati</taxon>
        <taxon>Myxococcota</taxon>
        <taxon>Polyangia</taxon>
        <taxon>Nannocystales</taxon>
        <taxon>Nannocystaceae</taxon>
        <taxon>Nannocystis</taxon>
    </lineage>
</organism>
<dbReference type="AlphaFoldDB" id="A0A1I1VWM6"/>
<keyword evidence="4" id="KW-1185">Reference proteome</keyword>
<sequence length="382" mass="39882">MRYVGAVPRAWTLLPLILLGAPATVRAEVGVADFSPLYERQLLGLDDFSYDSGWFPMDGPLQLRLVVHAGNSVEISMPGEGHYDWAEQAIRFVGAPEAGALRFDIGLQIDAKVRFDVLGLKWESDIIGPYDYAVLAEDFFTPYLLPGNPERPVVIDDETDPATVVAVPVTPDILVAAGNLNVDAYAILQGSLAGQAIEASADAPQPVFASVTEEGTLASLPAGAGPQPDPFLVDGALVCDLTASPTLVLKPTLVMEILGQEYEIADIEIPIELPPFAENIRFDAITMSFPRPAAVEPTTGADSEGDSHGMSGGEDEPTGGGAPETGSTGEDAPSSTDPDGPASGDHSAGGDDGCGCRSDGSSCSPGVLALLGLARRRRGRRG</sequence>
<dbReference type="EMBL" id="FOMX01000005">
    <property type="protein sequence ID" value="SFD87304.1"/>
    <property type="molecule type" value="Genomic_DNA"/>
</dbReference>
<feature type="chain" id="PRO_5011669892" description="MYXO-CTERM domain-containing protein" evidence="2">
    <location>
        <begin position="28"/>
        <end position="382"/>
    </location>
</feature>
<evidence type="ECO:0000313" key="3">
    <source>
        <dbReference type="EMBL" id="SFD87304.1"/>
    </source>
</evidence>
<evidence type="ECO:0000313" key="4">
    <source>
        <dbReference type="Proteomes" id="UP000199400"/>
    </source>
</evidence>
<feature type="signal peptide" evidence="2">
    <location>
        <begin position="1"/>
        <end position="27"/>
    </location>
</feature>